<evidence type="ECO:0000259" key="1">
    <source>
        <dbReference type="PROSITE" id="PS50097"/>
    </source>
</evidence>
<reference evidence="2 3" key="1">
    <citation type="journal article" date="2023" name="Nucleic Acids Res.">
        <title>The hologenome of Daphnia magna reveals possible DNA methylation and microbiome-mediated evolution of the host genome.</title>
        <authorList>
            <person name="Chaturvedi A."/>
            <person name="Li X."/>
            <person name="Dhandapani V."/>
            <person name="Marshall H."/>
            <person name="Kissane S."/>
            <person name="Cuenca-Cambronero M."/>
            <person name="Asole G."/>
            <person name="Calvet F."/>
            <person name="Ruiz-Romero M."/>
            <person name="Marangio P."/>
            <person name="Guigo R."/>
            <person name="Rago D."/>
            <person name="Mirbahai L."/>
            <person name="Eastwood N."/>
            <person name="Colbourne J.K."/>
            <person name="Zhou J."/>
            <person name="Mallon E."/>
            <person name="Orsini L."/>
        </authorList>
    </citation>
    <scope>NUCLEOTIDE SEQUENCE [LARGE SCALE GENOMIC DNA]</scope>
    <source>
        <strain evidence="2">LRV0_1</strain>
    </source>
</reference>
<dbReference type="InterPro" id="IPR011333">
    <property type="entry name" value="SKP1/BTB/POZ_sf"/>
</dbReference>
<accession>A0ABQ9ZEG3</accession>
<name>A0ABQ9ZEG3_9CRUS</name>
<dbReference type="SUPFAM" id="SSF54695">
    <property type="entry name" value="POZ domain"/>
    <property type="match status" value="1"/>
</dbReference>
<proteinExistence type="predicted"/>
<dbReference type="PROSITE" id="PS50097">
    <property type="entry name" value="BTB"/>
    <property type="match status" value="1"/>
</dbReference>
<evidence type="ECO:0000313" key="3">
    <source>
        <dbReference type="Proteomes" id="UP001234178"/>
    </source>
</evidence>
<sequence length="398" mass="45505">MNQVAKKTSSSEPVKPLMSQNLCSTEYEIDKVDFEWNVRVACFESLNEFFGSPSTSFFPSKRNPCLKWTLTFSEDSPGFRILLESYTPHSDLAVLDEPVRVKVSLLNIKREMLLPKVTVLPKGSKVYHEVLHLDKKTLNECLQKDGSFSIYCEIEMWMSKETGSGVFSCPGASRDVETVVPQLDLQVPPKKKRIRRRKKKNSIEELFKKMNLSDVTLVVGGREFQVNKTVIASRSPVLAALFKTPGESSTRVEVKDVDPDVFQEVLRFIYTGKVPLDKMAKMEPEIYVAAHKFQLDALKYECVNYKSLELKNIIIQEETANAIRLHDESQQQDVRLNSPAKRATSHILFGTSSILNLFCVFLDELNRTLFSYFNTFWKFRGEYVERADEQPSPKSGAR</sequence>
<organism evidence="2 3">
    <name type="scientific">Daphnia magna</name>
    <dbReference type="NCBI Taxonomy" id="35525"/>
    <lineage>
        <taxon>Eukaryota</taxon>
        <taxon>Metazoa</taxon>
        <taxon>Ecdysozoa</taxon>
        <taxon>Arthropoda</taxon>
        <taxon>Crustacea</taxon>
        <taxon>Branchiopoda</taxon>
        <taxon>Diplostraca</taxon>
        <taxon>Cladocera</taxon>
        <taxon>Anomopoda</taxon>
        <taxon>Daphniidae</taxon>
        <taxon>Daphnia</taxon>
    </lineage>
</organism>
<dbReference type="PANTHER" id="PTHR24413">
    <property type="entry name" value="SPECKLE-TYPE POZ PROTEIN"/>
    <property type="match status" value="1"/>
</dbReference>
<keyword evidence="3" id="KW-1185">Reference proteome</keyword>
<dbReference type="SMART" id="SM00225">
    <property type="entry name" value="BTB"/>
    <property type="match status" value="1"/>
</dbReference>
<gene>
    <name evidence="2" type="ORF">OUZ56_020425</name>
</gene>
<dbReference type="Gene3D" id="3.30.710.10">
    <property type="entry name" value="Potassium Channel Kv1.1, Chain A"/>
    <property type="match status" value="1"/>
</dbReference>
<protein>
    <recommendedName>
        <fullName evidence="1">BTB domain-containing protein</fullName>
    </recommendedName>
</protein>
<dbReference type="Pfam" id="PF00651">
    <property type="entry name" value="BTB"/>
    <property type="match status" value="1"/>
</dbReference>
<feature type="domain" description="BTB" evidence="1">
    <location>
        <begin position="213"/>
        <end position="278"/>
    </location>
</feature>
<comment type="caution">
    <text evidence="2">The sequence shown here is derived from an EMBL/GenBank/DDBJ whole genome shotgun (WGS) entry which is preliminary data.</text>
</comment>
<evidence type="ECO:0000313" key="2">
    <source>
        <dbReference type="EMBL" id="KAK4011309.1"/>
    </source>
</evidence>
<dbReference type="Proteomes" id="UP001234178">
    <property type="component" value="Unassembled WGS sequence"/>
</dbReference>
<dbReference type="EMBL" id="JAOYFB010000003">
    <property type="protein sequence ID" value="KAK4011309.1"/>
    <property type="molecule type" value="Genomic_DNA"/>
</dbReference>
<dbReference type="InterPro" id="IPR000210">
    <property type="entry name" value="BTB/POZ_dom"/>
</dbReference>